<gene>
    <name evidence="3" type="ORF">GCM10011425_27340</name>
</gene>
<keyword evidence="4" id="KW-1185">Reference proteome</keyword>
<proteinExistence type="predicted"/>
<keyword evidence="2" id="KW-0732">Signal</keyword>
<protein>
    <recommendedName>
        <fullName evidence="5">DUF3300 domain-containing protein</fullName>
    </recommendedName>
</protein>
<dbReference type="AlphaFoldDB" id="A0A917JBE9"/>
<feature type="compositionally biased region" description="Basic and acidic residues" evidence="1">
    <location>
        <begin position="174"/>
        <end position="194"/>
    </location>
</feature>
<feature type="compositionally biased region" description="Basic and acidic residues" evidence="1">
    <location>
        <begin position="327"/>
        <end position="338"/>
    </location>
</feature>
<feature type="compositionally biased region" description="Low complexity" evidence="1">
    <location>
        <begin position="282"/>
        <end position="298"/>
    </location>
</feature>
<sequence>MKKFVLSIIIAAGGLITQNAAAQVGVNVGLRIGPLVINLHKPIAPAVVYDDFYYLPEVDAYYSVPERCYYYMDGGGRWVNAAYLPGRYHDYDWRTVRRYEVRAQRPYANHEYYRNKYNGNHGGNWGNDQYAYGRPQGRDDRGNYGRLPSSPYDSNNAGGRGSYGQPNRNNGGYRSDDNRGNWGRDNDGNNDRGNNRGNWNGSNDRGNDRNDANKPGRGQGGNNPNWGGQQGGNNGNNNAQPSRGNNGQGGGYSQPSNQNGGRDNNTNWQPNRGNNSQGGGYSQPSNSNSQPSNQNGSRDSNTNWQPNRGGDTRPAGQNGDRGGNRGADGRDNMPDRMHFSRNAMESGRMQVAGN</sequence>
<comment type="caution">
    <text evidence="3">The sequence shown here is derived from an EMBL/GenBank/DDBJ whole genome shotgun (WGS) entry which is preliminary data.</text>
</comment>
<evidence type="ECO:0000313" key="3">
    <source>
        <dbReference type="EMBL" id="GGI51522.1"/>
    </source>
</evidence>
<feature type="signal peptide" evidence="2">
    <location>
        <begin position="1"/>
        <end position="22"/>
    </location>
</feature>
<evidence type="ECO:0000256" key="1">
    <source>
        <dbReference type="SAM" id="MobiDB-lite"/>
    </source>
</evidence>
<evidence type="ECO:0000313" key="4">
    <source>
        <dbReference type="Proteomes" id="UP000662074"/>
    </source>
</evidence>
<feature type="chain" id="PRO_5037435658" description="DUF3300 domain-containing protein" evidence="2">
    <location>
        <begin position="23"/>
        <end position="354"/>
    </location>
</feature>
<dbReference type="Proteomes" id="UP000662074">
    <property type="component" value="Unassembled WGS sequence"/>
</dbReference>
<dbReference type="EMBL" id="BMDO01000007">
    <property type="protein sequence ID" value="GGI51522.1"/>
    <property type="molecule type" value="Genomic_DNA"/>
</dbReference>
<reference evidence="3" key="1">
    <citation type="journal article" date="2014" name="Int. J. Syst. Evol. Microbiol.">
        <title>Complete genome sequence of Corynebacterium casei LMG S-19264T (=DSM 44701T), isolated from a smear-ripened cheese.</title>
        <authorList>
            <consortium name="US DOE Joint Genome Institute (JGI-PGF)"/>
            <person name="Walter F."/>
            <person name="Albersmeier A."/>
            <person name="Kalinowski J."/>
            <person name="Ruckert C."/>
        </authorList>
    </citation>
    <scope>NUCLEOTIDE SEQUENCE</scope>
    <source>
        <strain evidence="3">CCM 8711</strain>
    </source>
</reference>
<feature type="compositionally biased region" description="Low complexity" evidence="1">
    <location>
        <begin position="195"/>
        <end position="204"/>
    </location>
</feature>
<feature type="region of interest" description="Disordered" evidence="1">
    <location>
        <begin position="127"/>
        <end position="354"/>
    </location>
</feature>
<dbReference type="RefSeq" id="WP_188417629.1">
    <property type="nucleotide sequence ID" value="NZ_BMDO01000007.1"/>
</dbReference>
<name>A0A917JBE9_9SPHI</name>
<evidence type="ECO:0008006" key="5">
    <source>
        <dbReference type="Google" id="ProtNLM"/>
    </source>
</evidence>
<evidence type="ECO:0000256" key="2">
    <source>
        <dbReference type="SAM" id="SignalP"/>
    </source>
</evidence>
<feature type="compositionally biased region" description="Basic and acidic residues" evidence="1">
    <location>
        <begin position="205"/>
        <end position="214"/>
    </location>
</feature>
<feature type="compositionally biased region" description="Polar residues" evidence="1">
    <location>
        <begin position="253"/>
        <end position="270"/>
    </location>
</feature>
<feature type="compositionally biased region" description="Low complexity" evidence="1">
    <location>
        <begin position="235"/>
        <end position="245"/>
    </location>
</feature>
<accession>A0A917JBE9</accession>
<reference evidence="3" key="2">
    <citation type="submission" date="2020-09" db="EMBL/GenBank/DDBJ databases">
        <authorList>
            <person name="Sun Q."/>
            <person name="Sedlacek I."/>
        </authorList>
    </citation>
    <scope>NUCLEOTIDE SEQUENCE</scope>
    <source>
        <strain evidence="3">CCM 8711</strain>
    </source>
</reference>
<organism evidence="3 4">
    <name type="scientific">Mucilaginibacter galii</name>
    <dbReference type="NCBI Taxonomy" id="2005073"/>
    <lineage>
        <taxon>Bacteria</taxon>
        <taxon>Pseudomonadati</taxon>
        <taxon>Bacteroidota</taxon>
        <taxon>Sphingobacteriia</taxon>
        <taxon>Sphingobacteriales</taxon>
        <taxon>Sphingobacteriaceae</taxon>
        <taxon>Mucilaginibacter</taxon>
    </lineage>
</organism>